<reference evidence="2" key="1">
    <citation type="submission" date="2023-04" db="EMBL/GenBank/DDBJ databases">
        <title>Complete genome sequence of Temperatibacter marinus.</title>
        <authorList>
            <person name="Rong J.-C."/>
            <person name="Yi M.-L."/>
            <person name="Zhao Q."/>
        </authorList>
    </citation>
    <scope>NUCLEOTIDE SEQUENCE</scope>
    <source>
        <strain evidence="2">NBRC 110045</strain>
    </source>
</reference>
<proteinExistence type="predicted"/>
<dbReference type="EMBL" id="CP123872">
    <property type="protein sequence ID" value="WND03081.1"/>
    <property type="molecule type" value="Genomic_DNA"/>
</dbReference>
<dbReference type="Proteomes" id="UP001268683">
    <property type="component" value="Chromosome"/>
</dbReference>
<name>A0AA52H9D6_9PROT</name>
<feature type="signal peptide" evidence="1">
    <location>
        <begin position="1"/>
        <end position="25"/>
    </location>
</feature>
<evidence type="ECO:0000313" key="3">
    <source>
        <dbReference type="Proteomes" id="UP001268683"/>
    </source>
</evidence>
<dbReference type="Pfam" id="PF06776">
    <property type="entry name" value="IalB"/>
    <property type="match status" value="1"/>
</dbReference>
<keyword evidence="3" id="KW-1185">Reference proteome</keyword>
<dbReference type="InterPro" id="IPR010642">
    <property type="entry name" value="Invasion_prot_B"/>
</dbReference>
<dbReference type="AlphaFoldDB" id="A0AA52H9D6"/>
<evidence type="ECO:0000313" key="2">
    <source>
        <dbReference type="EMBL" id="WND03081.1"/>
    </source>
</evidence>
<organism evidence="2 3">
    <name type="scientific">Temperatibacter marinus</name>
    <dbReference type="NCBI Taxonomy" id="1456591"/>
    <lineage>
        <taxon>Bacteria</taxon>
        <taxon>Pseudomonadati</taxon>
        <taxon>Pseudomonadota</taxon>
        <taxon>Alphaproteobacteria</taxon>
        <taxon>Kordiimonadales</taxon>
        <taxon>Temperatibacteraceae</taxon>
        <taxon>Temperatibacter</taxon>
    </lineage>
</organism>
<dbReference type="Gene3D" id="2.60.40.1880">
    <property type="entry name" value="Invasion associated locus B (IalB) protein"/>
    <property type="match status" value="1"/>
</dbReference>
<protein>
    <submittedName>
        <fullName evidence="2">Invasion associated locus B family protein</fullName>
    </submittedName>
</protein>
<feature type="chain" id="PRO_5041309657" evidence="1">
    <location>
        <begin position="26"/>
        <end position="175"/>
    </location>
</feature>
<keyword evidence="1" id="KW-0732">Signal</keyword>
<dbReference type="RefSeq" id="WP_310798930.1">
    <property type="nucleotide sequence ID" value="NZ_CP123872.1"/>
</dbReference>
<gene>
    <name evidence="2" type="ORF">QGN29_01715</name>
</gene>
<sequence>MSQIKLFTLSLLALVVAGIAPLVEAQDKRDTLGSFRKWDAMKMRDSGADMCYMISTPTRWSASRKGVRRGDIYFTVTSRPRFKIKNQINTVVGYTLKAGSEVTISIDGRKNFKLFTEGGGAWAYDPRDDQRLVTAMKAGNSMVVTATSSRGTRTTDVYSLSGFTAANNAINRRCK</sequence>
<dbReference type="KEGG" id="tmk:QGN29_01715"/>
<evidence type="ECO:0000256" key="1">
    <source>
        <dbReference type="SAM" id="SignalP"/>
    </source>
</evidence>
<accession>A0AA52H9D6</accession>
<dbReference type="InterPro" id="IPR038696">
    <property type="entry name" value="IalB_sf"/>
</dbReference>